<organism evidence="1 2">
    <name type="scientific">Daphnia galeata</name>
    <dbReference type="NCBI Taxonomy" id="27404"/>
    <lineage>
        <taxon>Eukaryota</taxon>
        <taxon>Metazoa</taxon>
        <taxon>Ecdysozoa</taxon>
        <taxon>Arthropoda</taxon>
        <taxon>Crustacea</taxon>
        <taxon>Branchiopoda</taxon>
        <taxon>Diplostraca</taxon>
        <taxon>Cladocera</taxon>
        <taxon>Anomopoda</taxon>
        <taxon>Daphniidae</taxon>
        <taxon>Daphnia</taxon>
    </lineage>
</organism>
<reference evidence="1" key="1">
    <citation type="submission" date="2021-11" db="EMBL/GenBank/DDBJ databases">
        <authorList>
            <person name="Schell T."/>
        </authorList>
    </citation>
    <scope>NUCLEOTIDE SEQUENCE</scope>
    <source>
        <strain evidence="1">M5</strain>
    </source>
</reference>
<keyword evidence="2" id="KW-1185">Reference proteome</keyword>
<dbReference type="AlphaFoldDB" id="A0A8J2S7U2"/>
<dbReference type="Proteomes" id="UP000789390">
    <property type="component" value="Unassembled WGS sequence"/>
</dbReference>
<comment type="caution">
    <text evidence="1">The sequence shown here is derived from an EMBL/GenBank/DDBJ whole genome shotgun (WGS) entry which is preliminary data.</text>
</comment>
<evidence type="ECO:0000313" key="2">
    <source>
        <dbReference type="Proteomes" id="UP000789390"/>
    </source>
</evidence>
<accession>A0A8J2S7U2</accession>
<sequence length="106" mass="12599">MKRFLRFTSSKDAIDCDLKSADGWETTMFMERWKKRKLLSNRNFEKNMEYFLTSNDTNLAEALQQAESDRMIQPGLIVIGDRRYIKTVLENSRLKKEENQTDGPWE</sequence>
<name>A0A8J2S7U2_9CRUS</name>
<evidence type="ECO:0000313" key="1">
    <source>
        <dbReference type="EMBL" id="CAH0112322.1"/>
    </source>
</evidence>
<dbReference type="EMBL" id="CAKKLH010000325">
    <property type="protein sequence ID" value="CAH0112322.1"/>
    <property type="molecule type" value="Genomic_DNA"/>
</dbReference>
<proteinExistence type="predicted"/>
<gene>
    <name evidence="1" type="ORF">DGAL_LOCUS16037</name>
</gene>
<protein>
    <submittedName>
        <fullName evidence="1">Uncharacterized protein</fullName>
    </submittedName>
</protein>